<comment type="caution">
    <text evidence="2">The sequence shown here is derived from an EMBL/GenBank/DDBJ whole genome shotgun (WGS) entry which is preliminary data.</text>
</comment>
<feature type="region of interest" description="Disordered" evidence="1">
    <location>
        <begin position="30"/>
        <end position="49"/>
    </location>
</feature>
<evidence type="ECO:0000313" key="2">
    <source>
        <dbReference type="EMBL" id="GMF29962.1"/>
    </source>
</evidence>
<gene>
    <name evidence="2" type="ORF">Plil01_001275500</name>
</gene>
<accession>A0A9W6UAU3</accession>
<dbReference type="EMBL" id="BSXW01000808">
    <property type="protein sequence ID" value="GMF29962.1"/>
    <property type="molecule type" value="Genomic_DNA"/>
</dbReference>
<reference evidence="2" key="1">
    <citation type="submission" date="2023-04" db="EMBL/GenBank/DDBJ databases">
        <title>Phytophthora lilii NBRC 32176.</title>
        <authorList>
            <person name="Ichikawa N."/>
            <person name="Sato H."/>
            <person name="Tonouchi N."/>
        </authorList>
    </citation>
    <scope>NUCLEOTIDE SEQUENCE</scope>
    <source>
        <strain evidence="2">NBRC 32176</strain>
    </source>
</reference>
<feature type="compositionally biased region" description="Polar residues" evidence="1">
    <location>
        <begin position="195"/>
        <end position="206"/>
    </location>
</feature>
<keyword evidence="3" id="KW-1185">Reference proteome</keyword>
<protein>
    <submittedName>
        <fullName evidence="2">Unnamed protein product</fullName>
    </submittedName>
</protein>
<feature type="compositionally biased region" description="Basic and acidic residues" evidence="1">
    <location>
        <begin position="163"/>
        <end position="194"/>
    </location>
</feature>
<evidence type="ECO:0000256" key="1">
    <source>
        <dbReference type="SAM" id="MobiDB-lite"/>
    </source>
</evidence>
<dbReference type="AlphaFoldDB" id="A0A9W6UAU3"/>
<evidence type="ECO:0000313" key="3">
    <source>
        <dbReference type="Proteomes" id="UP001165083"/>
    </source>
</evidence>
<name>A0A9W6UAU3_9STRA</name>
<dbReference type="Proteomes" id="UP001165083">
    <property type="component" value="Unassembled WGS sequence"/>
</dbReference>
<organism evidence="2 3">
    <name type="scientific">Phytophthora lilii</name>
    <dbReference type="NCBI Taxonomy" id="2077276"/>
    <lineage>
        <taxon>Eukaryota</taxon>
        <taxon>Sar</taxon>
        <taxon>Stramenopiles</taxon>
        <taxon>Oomycota</taxon>
        <taxon>Peronosporomycetes</taxon>
        <taxon>Peronosporales</taxon>
        <taxon>Peronosporaceae</taxon>
        <taxon>Phytophthora</taxon>
    </lineage>
</organism>
<proteinExistence type="predicted"/>
<feature type="compositionally biased region" description="Basic and acidic residues" evidence="1">
    <location>
        <begin position="207"/>
        <end position="216"/>
    </location>
</feature>
<sequence>MKQHASTWLLNVMMSQSDSSVRLAMQPPDHVNAQRGQRKPRGTSSRALGSTFRIAPRRAEPTSTRYGLESPAKSAALGVAAAAERSLAFSAVSGRVGRLPAATAETAPAAAEVADARGLQRPDAAGVPAPGPSGGSAAVDPHNVADVRRGGRRRSTGGGACWENRKQSSESQEKRERLGRPQDELGRRNGRRDPTLSQTKQPWIQRQETHVSRPEGEIAVNGWLEVKEGESDELVVC</sequence>
<feature type="region of interest" description="Disordered" evidence="1">
    <location>
        <begin position="121"/>
        <end position="216"/>
    </location>
</feature>